<dbReference type="Proteomes" id="UP000184268">
    <property type="component" value="Unassembled WGS sequence"/>
</dbReference>
<evidence type="ECO:0000256" key="1">
    <source>
        <dbReference type="SAM" id="Phobius"/>
    </source>
</evidence>
<evidence type="ECO:0000313" key="2">
    <source>
        <dbReference type="EMBL" id="SHH58725.1"/>
    </source>
</evidence>
<protein>
    <submittedName>
        <fullName evidence="2">Uncharacterized protein</fullName>
    </submittedName>
</protein>
<organism evidence="2 3">
    <name type="scientific">Ferrimonas marina</name>
    <dbReference type="NCBI Taxonomy" id="299255"/>
    <lineage>
        <taxon>Bacteria</taxon>
        <taxon>Pseudomonadati</taxon>
        <taxon>Pseudomonadota</taxon>
        <taxon>Gammaproteobacteria</taxon>
        <taxon>Alteromonadales</taxon>
        <taxon>Ferrimonadaceae</taxon>
        <taxon>Ferrimonas</taxon>
    </lineage>
</organism>
<dbReference type="AlphaFoldDB" id="A0A1M5U6P0"/>
<keyword evidence="3" id="KW-1185">Reference proteome</keyword>
<name>A0A1M5U6P0_9GAMM</name>
<keyword evidence="1" id="KW-1133">Transmembrane helix</keyword>
<accession>A0A1M5U6P0</accession>
<gene>
    <name evidence="2" type="ORF">SAMN02745129_2433</name>
</gene>
<dbReference type="STRING" id="299255.SAMN02745129_2433"/>
<feature type="transmembrane region" description="Helical" evidence="1">
    <location>
        <begin position="27"/>
        <end position="47"/>
    </location>
</feature>
<proteinExistence type="predicted"/>
<sequence>MTEDVVLRQCFEALEGKVERLAPVRNLVTRTWFQLSPAVILVLLLALNQTLFQTPLPELSPFALAGGVLLCALPVFARVAHARYQYWPLYRELMDLYDRAEALHIQALDKAADTDSPTTADPLHASQQLLTDCNALLDRWSDLGTDSPSAANPA</sequence>
<dbReference type="EMBL" id="FQXG01000003">
    <property type="protein sequence ID" value="SHH58725.1"/>
    <property type="molecule type" value="Genomic_DNA"/>
</dbReference>
<feature type="transmembrane region" description="Helical" evidence="1">
    <location>
        <begin position="59"/>
        <end position="77"/>
    </location>
</feature>
<keyword evidence="1" id="KW-0812">Transmembrane</keyword>
<keyword evidence="1" id="KW-0472">Membrane</keyword>
<dbReference type="RefSeq" id="WP_067655537.1">
    <property type="nucleotide sequence ID" value="NZ_FQXG01000003.1"/>
</dbReference>
<evidence type="ECO:0000313" key="3">
    <source>
        <dbReference type="Proteomes" id="UP000184268"/>
    </source>
</evidence>
<reference evidence="2 3" key="1">
    <citation type="submission" date="2016-11" db="EMBL/GenBank/DDBJ databases">
        <authorList>
            <person name="Jaros S."/>
            <person name="Januszkiewicz K."/>
            <person name="Wedrychowicz H."/>
        </authorList>
    </citation>
    <scope>NUCLEOTIDE SEQUENCE [LARGE SCALE GENOMIC DNA]</scope>
    <source>
        <strain evidence="2 3">DSM 16917</strain>
    </source>
</reference>